<dbReference type="FunCoup" id="A0A1Y2G0Y6">
    <property type="interactions" value="236"/>
</dbReference>
<dbReference type="AlphaFoldDB" id="A0A1Y2G0Y6"/>
<accession>A0A1Y2G0Y6</accession>
<feature type="region of interest" description="Disordered" evidence="1">
    <location>
        <begin position="396"/>
        <end position="437"/>
    </location>
</feature>
<proteinExistence type="predicted"/>
<name>A0A1Y2G0Y6_9BASI</name>
<evidence type="ECO:0000256" key="1">
    <source>
        <dbReference type="SAM" id="MobiDB-lite"/>
    </source>
</evidence>
<dbReference type="Proteomes" id="UP000193467">
    <property type="component" value="Unassembled WGS sequence"/>
</dbReference>
<feature type="domain" description="25S rRNA (uridine-N(3))-methyltransferase BMT5-like" evidence="2">
    <location>
        <begin position="135"/>
        <end position="388"/>
    </location>
</feature>
<feature type="region of interest" description="Disordered" evidence="1">
    <location>
        <begin position="1"/>
        <end position="123"/>
    </location>
</feature>
<feature type="region of interest" description="Disordered" evidence="1">
    <location>
        <begin position="258"/>
        <end position="317"/>
    </location>
</feature>
<feature type="compositionally biased region" description="Basic and acidic residues" evidence="1">
    <location>
        <begin position="25"/>
        <end position="38"/>
    </location>
</feature>
<evidence type="ECO:0000313" key="3">
    <source>
        <dbReference type="EMBL" id="ORY90293.1"/>
    </source>
</evidence>
<sequence length="462" mass="51157">MGSGKKNKRGGAPKAKGRLQNALLKDQDAVARRAREKAVLAAKAEQQKNKEGGVDLARAKKQRKVQRQRERDIEAAKAKELEDAAALGLQDSESESEDEQPASKKQKKEDKTIPKPPVVKKRRGPVPYALGQRILLVGEGNFSFAHSLLIQSPPIVTPQLLIATAFDSQATAEEKYPDLMVHVKAIRDAGAKVIFGVDATNLHKNKELMEHKGLWDRVVFNFPHVGQGITDQDRNVRANQTLILNFFRSVGPLLRVGTSSATNPHLAKSKAAKKGKAPVKGKRSRADSDDDDEPAPADEEDVGSDDEELPVNLALVPPPPTTSGTVLITLRTVSPYSLWCLTHLGTRGSLLAPSILPRPLPKTAQPNYLVVRSFEFDPAEWEGYEHRRTVGFKEGVSSEKNDDLTLTARERGEKRREEKEAKERSEREERQGGELVRKGGKALMRTYEFELVPAKDEDDLYD</sequence>
<comment type="caution">
    <text evidence="3">The sequence shown here is derived from an EMBL/GenBank/DDBJ whole genome shotgun (WGS) entry which is preliminary data.</text>
</comment>
<dbReference type="PANTHER" id="PTHR11538:SF26">
    <property type="entry name" value="FERREDOXIN-FOLD ANTICODON-BINDING DOMAIN-CONTAINING PROTEIN 1"/>
    <property type="match status" value="1"/>
</dbReference>
<feature type="compositionally biased region" description="Basic residues" evidence="1">
    <location>
        <begin position="1"/>
        <end position="17"/>
    </location>
</feature>
<dbReference type="EMBL" id="MCGR01000004">
    <property type="protein sequence ID" value="ORY90293.1"/>
    <property type="molecule type" value="Genomic_DNA"/>
</dbReference>
<dbReference type="Pfam" id="PF10354">
    <property type="entry name" value="BMT5-like"/>
    <property type="match status" value="1"/>
</dbReference>
<dbReference type="PANTHER" id="PTHR11538">
    <property type="entry name" value="PHENYLALANYL-TRNA SYNTHETASE"/>
    <property type="match status" value="1"/>
</dbReference>
<dbReference type="InterPro" id="IPR019446">
    <property type="entry name" value="BMT5-like"/>
</dbReference>
<dbReference type="GO" id="GO:0070042">
    <property type="term" value="F:rRNA (uridine-N3-)-methyltransferase activity"/>
    <property type="evidence" value="ECO:0007669"/>
    <property type="project" value="InterPro"/>
</dbReference>
<dbReference type="GO" id="GO:0070475">
    <property type="term" value="P:rRNA base methylation"/>
    <property type="evidence" value="ECO:0007669"/>
    <property type="project" value="InterPro"/>
</dbReference>
<gene>
    <name evidence="3" type="ORF">BCR35DRAFT_323727</name>
</gene>
<feature type="compositionally biased region" description="Basic and acidic residues" evidence="1">
    <location>
        <begin position="67"/>
        <end position="82"/>
    </location>
</feature>
<dbReference type="GO" id="GO:0005737">
    <property type="term" value="C:cytoplasm"/>
    <property type="evidence" value="ECO:0007669"/>
    <property type="project" value="TreeGrafter"/>
</dbReference>
<dbReference type="STRING" id="106004.A0A1Y2G0Y6"/>
<keyword evidence="4" id="KW-1185">Reference proteome</keyword>
<feature type="compositionally biased region" description="Basic residues" evidence="1">
    <location>
        <begin position="267"/>
        <end position="283"/>
    </location>
</feature>
<feature type="compositionally biased region" description="Acidic residues" evidence="1">
    <location>
        <begin position="288"/>
        <end position="309"/>
    </location>
</feature>
<organism evidence="3 4">
    <name type="scientific">Leucosporidium creatinivorum</name>
    <dbReference type="NCBI Taxonomy" id="106004"/>
    <lineage>
        <taxon>Eukaryota</taxon>
        <taxon>Fungi</taxon>
        <taxon>Dikarya</taxon>
        <taxon>Basidiomycota</taxon>
        <taxon>Pucciniomycotina</taxon>
        <taxon>Microbotryomycetes</taxon>
        <taxon>Leucosporidiales</taxon>
        <taxon>Leucosporidium</taxon>
    </lineage>
</organism>
<evidence type="ECO:0000313" key="4">
    <source>
        <dbReference type="Proteomes" id="UP000193467"/>
    </source>
</evidence>
<reference evidence="3 4" key="1">
    <citation type="submission" date="2016-07" db="EMBL/GenBank/DDBJ databases">
        <title>Pervasive Adenine N6-methylation of Active Genes in Fungi.</title>
        <authorList>
            <consortium name="DOE Joint Genome Institute"/>
            <person name="Mondo S.J."/>
            <person name="Dannebaum R.O."/>
            <person name="Kuo R.C."/>
            <person name="Labutti K."/>
            <person name="Haridas S."/>
            <person name="Kuo A."/>
            <person name="Salamov A."/>
            <person name="Ahrendt S.R."/>
            <person name="Lipzen A."/>
            <person name="Sullivan W."/>
            <person name="Andreopoulos W.B."/>
            <person name="Clum A."/>
            <person name="Lindquist E."/>
            <person name="Daum C."/>
            <person name="Ramamoorthy G.K."/>
            <person name="Gryganskyi A."/>
            <person name="Culley D."/>
            <person name="Magnuson J.K."/>
            <person name="James T.Y."/>
            <person name="O'Malley M.A."/>
            <person name="Stajich J.E."/>
            <person name="Spatafora J.W."/>
            <person name="Visel A."/>
            <person name="Grigoriev I.V."/>
        </authorList>
    </citation>
    <scope>NUCLEOTIDE SEQUENCE [LARGE SCALE GENOMIC DNA]</scope>
    <source>
        <strain evidence="3 4">62-1032</strain>
    </source>
</reference>
<evidence type="ECO:0000259" key="2">
    <source>
        <dbReference type="Pfam" id="PF10354"/>
    </source>
</evidence>
<dbReference type="OrthoDB" id="2536840at2759"/>
<protein>
    <recommendedName>
        <fullName evidence="2">25S rRNA (uridine-N(3))-methyltransferase BMT5-like domain-containing protein</fullName>
    </recommendedName>
</protein>
<dbReference type="InParanoid" id="A0A1Y2G0Y6"/>